<dbReference type="EMBL" id="CM046121">
    <property type="protein sequence ID" value="KAI8433949.1"/>
    <property type="molecule type" value="Genomic_DNA"/>
</dbReference>
<comment type="caution">
    <text evidence="1">The sequence shown here is derived from an EMBL/GenBank/DDBJ whole genome shotgun (WGS) entry which is preliminary data.</text>
</comment>
<protein>
    <submittedName>
        <fullName evidence="1">Uncharacterized protein</fullName>
    </submittedName>
</protein>
<keyword evidence="2" id="KW-1185">Reference proteome</keyword>
<gene>
    <name evidence="1" type="ORF">MSG28_012108</name>
</gene>
<reference evidence="1 2" key="1">
    <citation type="journal article" date="2022" name="Genome Biol. Evol.">
        <title>The Spruce Budworm Genome: Reconstructing the Evolutionary History of Antifreeze Proteins.</title>
        <authorList>
            <person name="Beliveau C."/>
            <person name="Gagne P."/>
            <person name="Picq S."/>
            <person name="Vernygora O."/>
            <person name="Keeling C.I."/>
            <person name="Pinkney K."/>
            <person name="Doucet D."/>
            <person name="Wen F."/>
            <person name="Johnston J.S."/>
            <person name="Maaroufi H."/>
            <person name="Boyle B."/>
            <person name="Laroche J."/>
            <person name="Dewar K."/>
            <person name="Juretic N."/>
            <person name="Blackburn G."/>
            <person name="Nisole A."/>
            <person name="Brunet B."/>
            <person name="Brandao M."/>
            <person name="Lumley L."/>
            <person name="Duan J."/>
            <person name="Quan G."/>
            <person name="Lucarotti C.J."/>
            <person name="Roe A.D."/>
            <person name="Sperling F.A.H."/>
            <person name="Levesque R.C."/>
            <person name="Cusson M."/>
        </authorList>
    </citation>
    <scope>NUCLEOTIDE SEQUENCE [LARGE SCALE GENOMIC DNA]</scope>
    <source>
        <strain evidence="1">Glfc:IPQL:Cfum</strain>
    </source>
</reference>
<accession>A0ACC0KBY9</accession>
<proteinExistence type="predicted"/>
<evidence type="ECO:0000313" key="2">
    <source>
        <dbReference type="Proteomes" id="UP001064048"/>
    </source>
</evidence>
<name>A0ACC0KBY9_CHOFU</name>
<organism evidence="1 2">
    <name type="scientific">Choristoneura fumiferana</name>
    <name type="common">Spruce budworm moth</name>
    <name type="synonym">Archips fumiferana</name>
    <dbReference type="NCBI Taxonomy" id="7141"/>
    <lineage>
        <taxon>Eukaryota</taxon>
        <taxon>Metazoa</taxon>
        <taxon>Ecdysozoa</taxon>
        <taxon>Arthropoda</taxon>
        <taxon>Hexapoda</taxon>
        <taxon>Insecta</taxon>
        <taxon>Pterygota</taxon>
        <taxon>Neoptera</taxon>
        <taxon>Endopterygota</taxon>
        <taxon>Lepidoptera</taxon>
        <taxon>Glossata</taxon>
        <taxon>Ditrysia</taxon>
        <taxon>Tortricoidea</taxon>
        <taxon>Tortricidae</taxon>
        <taxon>Tortricinae</taxon>
        <taxon>Choristoneura</taxon>
    </lineage>
</organism>
<dbReference type="Proteomes" id="UP001064048">
    <property type="component" value="Chromosome 21"/>
</dbReference>
<sequence length="511" mass="57274">MLLLILAAVLAGLLGWLAVLFHQRNQYWARRGIPHTPPHPIVGSFSFLFKKNVDPTWTNVRRRLTYIFTAAKLKAMQEFTTGKSQDVVNRIKEYNSENKPVDLRVLFSDVTTDIFGTFAFGIQTDSVKTGDSVLRAVTRTFQEFDVYRGMCWLSIFFWPGLVDIFRFSLFPKKTTDFFKKTVNEIIEYRIKNKVEKSDLLDALIKMKKEGLDEGQDYVGPLFDTGLSHSKPSNIKHQQLERLYNELVEAKEQKNNEDLGFNDLEKLTYLNCVIKEVLRKYPPMGWLDRVAATDYPINAKLTLPRGTPVYVNAIGMHYDPQYFPDPHMTMRTVISEIVLNLQLKPKPGFPTPDKVEFETKGLFLLPGAPLKGGGLIPGPHSPGILQAYALLKKYKVVVRLLLLPVSAQLPKVPVPSPGAANATSRRCERHLLALQAPSPGAANATSRRCERHLLALQAPSPGAANATSRRCERHLLALQAPSPGGASAISRRRERYSQALHAPTPGPDTPLP</sequence>
<evidence type="ECO:0000313" key="1">
    <source>
        <dbReference type="EMBL" id="KAI8433949.1"/>
    </source>
</evidence>